<keyword evidence="2" id="KW-0812">Transmembrane</keyword>
<protein>
    <submittedName>
        <fullName evidence="3">Uncharacterized protein</fullName>
    </submittedName>
</protein>
<gene>
    <name evidence="3" type="ORF">BGZ97_000955</name>
</gene>
<keyword evidence="2" id="KW-0472">Membrane</keyword>
<accession>A0A9P6QX88</accession>
<name>A0A9P6QX88_9FUNG</name>
<feature type="region of interest" description="Disordered" evidence="1">
    <location>
        <begin position="248"/>
        <end position="297"/>
    </location>
</feature>
<feature type="transmembrane region" description="Helical" evidence="2">
    <location>
        <begin position="182"/>
        <end position="204"/>
    </location>
</feature>
<dbReference type="AlphaFoldDB" id="A0A9P6QX88"/>
<keyword evidence="2" id="KW-1133">Transmembrane helix</keyword>
<proteinExistence type="predicted"/>
<dbReference type="EMBL" id="JAAAIN010001188">
    <property type="protein sequence ID" value="KAG0305838.1"/>
    <property type="molecule type" value="Genomic_DNA"/>
</dbReference>
<reference evidence="3" key="1">
    <citation type="journal article" date="2020" name="Fungal Divers.">
        <title>Resolving the Mortierellaceae phylogeny through synthesis of multi-gene phylogenetics and phylogenomics.</title>
        <authorList>
            <person name="Vandepol N."/>
            <person name="Liber J."/>
            <person name="Desiro A."/>
            <person name="Na H."/>
            <person name="Kennedy M."/>
            <person name="Barry K."/>
            <person name="Grigoriev I.V."/>
            <person name="Miller A.N."/>
            <person name="O'Donnell K."/>
            <person name="Stajich J.E."/>
            <person name="Bonito G."/>
        </authorList>
    </citation>
    <scope>NUCLEOTIDE SEQUENCE</scope>
    <source>
        <strain evidence="3">NVP60</strain>
    </source>
</reference>
<evidence type="ECO:0000256" key="2">
    <source>
        <dbReference type="SAM" id="Phobius"/>
    </source>
</evidence>
<evidence type="ECO:0000313" key="3">
    <source>
        <dbReference type="EMBL" id="KAG0305838.1"/>
    </source>
</evidence>
<organism evidence="3 4">
    <name type="scientific">Linnemannia gamsii</name>
    <dbReference type="NCBI Taxonomy" id="64522"/>
    <lineage>
        <taxon>Eukaryota</taxon>
        <taxon>Fungi</taxon>
        <taxon>Fungi incertae sedis</taxon>
        <taxon>Mucoromycota</taxon>
        <taxon>Mortierellomycotina</taxon>
        <taxon>Mortierellomycetes</taxon>
        <taxon>Mortierellales</taxon>
        <taxon>Mortierellaceae</taxon>
        <taxon>Linnemannia</taxon>
    </lineage>
</organism>
<evidence type="ECO:0000313" key="4">
    <source>
        <dbReference type="Proteomes" id="UP000823405"/>
    </source>
</evidence>
<evidence type="ECO:0000256" key="1">
    <source>
        <dbReference type="SAM" id="MobiDB-lite"/>
    </source>
</evidence>
<feature type="compositionally biased region" description="Polar residues" evidence="1">
    <location>
        <begin position="248"/>
        <end position="257"/>
    </location>
</feature>
<sequence length="320" mass="34147">MYYAIIVVCNNPNVHKEACNAKQCIQKYIDDYSACQCRRNPTMFYEHSANVEGLLKRCGLSTLNNPYGSPTLYRPGQGTQTFGPITSVTSSARSGVVTRVYNGTTYYGGSNTVISGTSHWVGATVIQNGTRINGATTWISGTPRIIRGTGVVSSTVSAAPIESPTETAVPVQKQSSSLSGGAIAGIVIGCLAAVALAGLLAWCWRRNRSQHTAAYNTHSTSENQSRGPTRIVVTEKIEPVVVKSGTHQTYNNDIPANTPTTYTTTTQSVPVNQGHSNSSTTYNTGSSTVHPSTSYNTTTAARYNTANNEYTSRSNSYNSG</sequence>
<dbReference type="Proteomes" id="UP000823405">
    <property type="component" value="Unassembled WGS sequence"/>
</dbReference>
<comment type="caution">
    <text evidence="3">The sequence shown here is derived from an EMBL/GenBank/DDBJ whole genome shotgun (WGS) entry which is preliminary data.</text>
</comment>
<keyword evidence="4" id="KW-1185">Reference proteome</keyword>
<dbReference type="OrthoDB" id="2442630at2759"/>
<feature type="compositionally biased region" description="Low complexity" evidence="1">
    <location>
        <begin position="276"/>
        <end position="297"/>
    </location>
</feature>